<evidence type="ECO:0000256" key="8">
    <source>
        <dbReference type="ARBA" id="ARBA00023163"/>
    </source>
</evidence>
<keyword evidence="14" id="KW-1185">Reference proteome</keyword>
<dbReference type="InterPro" id="IPR011006">
    <property type="entry name" value="CheY-like_superfamily"/>
</dbReference>
<dbReference type="Proteomes" id="UP000564806">
    <property type="component" value="Unassembled WGS sequence"/>
</dbReference>
<keyword evidence="2" id="KW-0963">Cytoplasm</keyword>
<dbReference type="Pfam" id="PF00486">
    <property type="entry name" value="Trans_reg_C"/>
    <property type="match status" value="1"/>
</dbReference>
<evidence type="ECO:0000313" key="13">
    <source>
        <dbReference type="EMBL" id="NUU60403.1"/>
    </source>
</evidence>
<proteinExistence type="predicted"/>
<accession>A0A850EGE9</accession>
<dbReference type="Gene3D" id="6.10.250.690">
    <property type="match status" value="1"/>
</dbReference>
<protein>
    <submittedName>
        <fullName evidence="13">Response regulator transcription factor</fullName>
    </submittedName>
</protein>
<keyword evidence="3 9" id="KW-0597">Phosphoprotein</keyword>
<gene>
    <name evidence="13" type="ORF">HPT30_08605</name>
</gene>
<dbReference type="GO" id="GO:0000976">
    <property type="term" value="F:transcription cis-regulatory region binding"/>
    <property type="evidence" value="ECO:0007669"/>
    <property type="project" value="TreeGrafter"/>
</dbReference>
<dbReference type="FunFam" id="1.10.10.10:FF:000018">
    <property type="entry name" value="DNA-binding response regulator ResD"/>
    <property type="match status" value="1"/>
</dbReference>
<dbReference type="InterPro" id="IPR036388">
    <property type="entry name" value="WH-like_DNA-bd_sf"/>
</dbReference>
<dbReference type="GO" id="GO:0005829">
    <property type="term" value="C:cytosol"/>
    <property type="evidence" value="ECO:0007669"/>
    <property type="project" value="TreeGrafter"/>
</dbReference>
<sequence length="246" mass="28330">MTHHLKKRILLVDGDNRVRTLLRNYLEKENFIVDEAASGIQAIREYYVHGNFDLIVLDYELPDMSGLEICKYVKDSGDVPVVILSARAEEGDRIEGFQAGADDYVVKPFSPREVLLRIQSIVARMTGTHISHVNDSSSNEILISGILIQPSARRIRVQGNEIHLTPKEYDLLYFLATNPEKVFSREELLREVWKWPVKETCDGRTVDTHIKRLREKLTFHSAEGNEFIQTLWGHGYMFRCLEQSLS</sequence>
<reference evidence="13" key="1">
    <citation type="submission" date="2020-06" db="EMBL/GenBank/DDBJ databases">
        <title>Paenibacillus sp. nov., isolated from soil.</title>
        <authorList>
            <person name="Seo Y.L."/>
        </authorList>
    </citation>
    <scope>NUCLEOTIDE SEQUENCE [LARGE SCALE GENOMIC DNA]</scope>
    <source>
        <strain evidence="13">JW14</strain>
    </source>
</reference>
<dbReference type="CDD" id="cd00383">
    <property type="entry name" value="trans_reg_C"/>
    <property type="match status" value="1"/>
</dbReference>
<evidence type="ECO:0000256" key="4">
    <source>
        <dbReference type="ARBA" id="ARBA00023012"/>
    </source>
</evidence>
<evidence type="ECO:0000256" key="2">
    <source>
        <dbReference type="ARBA" id="ARBA00022490"/>
    </source>
</evidence>
<dbReference type="EMBL" id="JABWCS010000200">
    <property type="protein sequence ID" value="NUU60403.1"/>
    <property type="molecule type" value="Genomic_DNA"/>
</dbReference>
<dbReference type="GO" id="GO:0000156">
    <property type="term" value="F:phosphorelay response regulator activity"/>
    <property type="evidence" value="ECO:0007669"/>
    <property type="project" value="TreeGrafter"/>
</dbReference>
<feature type="domain" description="Response regulatory" evidence="11">
    <location>
        <begin position="8"/>
        <end position="122"/>
    </location>
</feature>
<organism evidence="13 14">
    <name type="scientific">Paenibacillus agri</name>
    <dbReference type="NCBI Taxonomy" id="2744309"/>
    <lineage>
        <taxon>Bacteria</taxon>
        <taxon>Bacillati</taxon>
        <taxon>Bacillota</taxon>
        <taxon>Bacilli</taxon>
        <taxon>Bacillales</taxon>
        <taxon>Paenibacillaceae</taxon>
        <taxon>Paenibacillus</taxon>
    </lineage>
</organism>
<evidence type="ECO:0000256" key="9">
    <source>
        <dbReference type="PROSITE-ProRule" id="PRU00169"/>
    </source>
</evidence>
<dbReference type="Gene3D" id="3.40.50.2300">
    <property type="match status" value="1"/>
</dbReference>
<evidence type="ECO:0000256" key="3">
    <source>
        <dbReference type="ARBA" id="ARBA00022553"/>
    </source>
</evidence>
<dbReference type="PROSITE" id="PS51755">
    <property type="entry name" value="OMPR_PHOB"/>
    <property type="match status" value="1"/>
</dbReference>
<evidence type="ECO:0000259" key="11">
    <source>
        <dbReference type="PROSITE" id="PS50110"/>
    </source>
</evidence>
<dbReference type="PANTHER" id="PTHR48111">
    <property type="entry name" value="REGULATOR OF RPOS"/>
    <property type="match status" value="1"/>
</dbReference>
<keyword evidence="6 10" id="KW-0238">DNA-binding</keyword>
<dbReference type="InterPro" id="IPR039420">
    <property type="entry name" value="WalR-like"/>
</dbReference>
<dbReference type="GO" id="GO:0032993">
    <property type="term" value="C:protein-DNA complex"/>
    <property type="evidence" value="ECO:0007669"/>
    <property type="project" value="TreeGrafter"/>
</dbReference>
<keyword evidence="8" id="KW-0804">Transcription</keyword>
<dbReference type="PANTHER" id="PTHR48111:SF44">
    <property type="entry name" value="TRANSCRIPTIONAL REGULATORY PROTEIN RESD"/>
    <property type="match status" value="1"/>
</dbReference>
<evidence type="ECO:0000256" key="5">
    <source>
        <dbReference type="ARBA" id="ARBA00023015"/>
    </source>
</evidence>
<name>A0A850EGE9_9BACL</name>
<keyword evidence="4" id="KW-0902">Two-component regulatory system</keyword>
<dbReference type="InterPro" id="IPR001867">
    <property type="entry name" value="OmpR/PhoB-type_DNA-bd"/>
</dbReference>
<dbReference type="SMART" id="SM00862">
    <property type="entry name" value="Trans_reg_C"/>
    <property type="match status" value="1"/>
</dbReference>
<evidence type="ECO:0000256" key="6">
    <source>
        <dbReference type="ARBA" id="ARBA00023125"/>
    </source>
</evidence>
<evidence type="ECO:0000313" key="14">
    <source>
        <dbReference type="Proteomes" id="UP000564806"/>
    </source>
</evidence>
<keyword evidence="7" id="KW-0010">Activator</keyword>
<dbReference type="Pfam" id="PF00072">
    <property type="entry name" value="Response_reg"/>
    <property type="match status" value="1"/>
</dbReference>
<feature type="DNA-binding region" description="OmpR/PhoB-type" evidence="10">
    <location>
        <begin position="138"/>
        <end position="240"/>
    </location>
</feature>
<feature type="modified residue" description="4-aspartylphosphate" evidence="9">
    <location>
        <position position="58"/>
    </location>
</feature>
<comment type="subcellular location">
    <subcellularLocation>
        <location evidence="1">Cytoplasm</location>
    </subcellularLocation>
</comment>
<evidence type="ECO:0000256" key="1">
    <source>
        <dbReference type="ARBA" id="ARBA00004496"/>
    </source>
</evidence>
<dbReference type="Gene3D" id="1.10.10.10">
    <property type="entry name" value="Winged helix-like DNA-binding domain superfamily/Winged helix DNA-binding domain"/>
    <property type="match status" value="1"/>
</dbReference>
<keyword evidence="5" id="KW-0805">Transcription regulation</keyword>
<dbReference type="SUPFAM" id="SSF52172">
    <property type="entry name" value="CheY-like"/>
    <property type="match status" value="1"/>
</dbReference>
<dbReference type="AlphaFoldDB" id="A0A850EGE9"/>
<dbReference type="InterPro" id="IPR001789">
    <property type="entry name" value="Sig_transdc_resp-reg_receiver"/>
</dbReference>
<evidence type="ECO:0000256" key="7">
    <source>
        <dbReference type="ARBA" id="ARBA00023159"/>
    </source>
</evidence>
<dbReference type="PROSITE" id="PS50110">
    <property type="entry name" value="RESPONSE_REGULATORY"/>
    <property type="match status" value="1"/>
</dbReference>
<dbReference type="SMART" id="SM00448">
    <property type="entry name" value="REC"/>
    <property type="match status" value="1"/>
</dbReference>
<dbReference type="GO" id="GO:0006355">
    <property type="term" value="P:regulation of DNA-templated transcription"/>
    <property type="evidence" value="ECO:0007669"/>
    <property type="project" value="InterPro"/>
</dbReference>
<dbReference type="CDD" id="cd17574">
    <property type="entry name" value="REC_OmpR"/>
    <property type="match status" value="1"/>
</dbReference>
<comment type="caution">
    <text evidence="13">The sequence shown here is derived from an EMBL/GenBank/DDBJ whole genome shotgun (WGS) entry which is preliminary data.</text>
</comment>
<evidence type="ECO:0000256" key="10">
    <source>
        <dbReference type="PROSITE-ProRule" id="PRU01091"/>
    </source>
</evidence>
<feature type="domain" description="OmpR/PhoB-type" evidence="12">
    <location>
        <begin position="138"/>
        <end position="240"/>
    </location>
</feature>
<evidence type="ECO:0000259" key="12">
    <source>
        <dbReference type="PROSITE" id="PS51755"/>
    </source>
</evidence>